<gene>
    <name evidence="1" type="ORF">FPZ44_01045</name>
</gene>
<dbReference type="RefSeq" id="WP_144986586.1">
    <property type="nucleotide sequence ID" value="NZ_VNJK01000001.1"/>
</dbReference>
<reference evidence="1 2" key="1">
    <citation type="submission" date="2019-07" db="EMBL/GenBank/DDBJ databases">
        <authorList>
            <person name="Kim J."/>
        </authorList>
    </citation>
    <scope>NUCLEOTIDE SEQUENCE [LARGE SCALE GENOMIC DNA]</scope>
    <source>
        <strain evidence="1 2">N4</strain>
    </source>
</reference>
<keyword evidence="2" id="KW-1185">Reference proteome</keyword>
<dbReference type="EMBL" id="VNJK01000001">
    <property type="protein sequence ID" value="TVX91767.1"/>
    <property type="molecule type" value="Genomic_DNA"/>
</dbReference>
<accession>A0A559IVV5</accession>
<proteinExistence type="predicted"/>
<dbReference type="Proteomes" id="UP000318102">
    <property type="component" value="Unassembled WGS sequence"/>
</dbReference>
<comment type="caution">
    <text evidence="1">The sequence shown here is derived from an EMBL/GenBank/DDBJ whole genome shotgun (WGS) entry which is preliminary data.</text>
</comment>
<dbReference type="NCBIfam" id="NF047561">
    <property type="entry name" value="orf58_phage_fam"/>
    <property type="match status" value="1"/>
</dbReference>
<name>A0A559IVV5_9BACL</name>
<dbReference type="AlphaFoldDB" id="A0A559IVV5"/>
<evidence type="ECO:0000313" key="1">
    <source>
        <dbReference type="EMBL" id="TVX91767.1"/>
    </source>
</evidence>
<organism evidence="1 2">
    <name type="scientific">Paenibacillus agilis</name>
    <dbReference type="NCBI Taxonomy" id="3020863"/>
    <lineage>
        <taxon>Bacteria</taxon>
        <taxon>Bacillati</taxon>
        <taxon>Bacillota</taxon>
        <taxon>Bacilli</taxon>
        <taxon>Bacillales</taxon>
        <taxon>Paenibacillaceae</taxon>
        <taxon>Paenibacillus</taxon>
    </lineage>
</organism>
<sequence length="263" mass="29404">MQLLYKRQLEVVIGGKGFKSEDLTIRVRAEFDDDAEPNESTIEIYNLTKQTISSFRNEMPVVVRAGYGNDIGTILQGTIVEIRTTREQTDRLTTLQVKDVVKRKKQPVKQTYRPGTRASVILQDLMDKDQILRGQMVLSEDYTFAKGFVANGDVMESIRRVAAACGSTTYSSQGKLHFKASGKKKAEAPILIAPDTGLIGSPERFEDGDKKKGIKITSLLNHRLRAGVKVKLESEDYKGIYEVKQGMHQASNDQFVTEVDLVT</sequence>
<evidence type="ECO:0000313" key="2">
    <source>
        <dbReference type="Proteomes" id="UP000318102"/>
    </source>
</evidence>
<dbReference type="OrthoDB" id="1919832at2"/>
<protein>
    <submittedName>
        <fullName evidence="1">Uncharacterized protein</fullName>
    </submittedName>
</protein>